<dbReference type="EMBL" id="JAUSUG010000002">
    <property type="protein sequence ID" value="MDQ0253326.1"/>
    <property type="molecule type" value="Genomic_DNA"/>
</dbReference>
<reference evidence="1 2" key="1">
    <citation type="submission" date="2023-07" db="EMBL/GenBank/DDBJ databases">
        <title>Genomic Encyclopedia of Type Strains, Phase IV (KMG-IV): sequencing the most valuable type-strain genomes for metagenomic binning, comparative biology and taxonomic classification.</title>
        <authorList>
            <person name="Goeker M."/>
        </authorList>
    </citation>
    <scope>NUCLEOTIDE SEQUENCE [LARGE SCALE GENOMIC DNA]</scope>
    <source>
        <strain evidence="1 2">DSM 9768</strain>
    </source>
</reference>
<protein>
    <recommendedName>
        <fullName evidence="3">DUF1284 domain-containing protein</fullName>
    </recommendedName>
</protein>
<dbReference type="Proteomes" id="UP001230005">
    <property type="component" value="Unassembled WGS sequence"/>
</dbReference>
<gene>
    <name evidence="1" type="ORF">J2S74_000698</name>
</gene>
<accession>A0ABT9ZQ09</accession>
<evidence type="ECO:0008006" key="3">
    <source>
        <dbReference type="Google" id="ProtNLM"/>
    </source>
</evidence>
<comment type="caution">
    <text evidence="1">The sequence shown here is derived from an EMBL/GenBank/DDBJ whole genome shotgun (WGS) entry which is preliminary data.</text>
</comment>
<keyword evidence="2" id="KW-1185">Reference proteome</keyword>
<evidence type="ECO:0000313" key="1">
    <source>
        <dbReference type="EMBL" id="MDQ0253326.1"/>
    </source>
</evidence>
<dbReference type="InterPro" id="IPR009702">
    <property type="entry name" value="DUF1284"/>
</dbReference>
<dbReference type="RefSeq" id="WP_307321805.1">
    <property type="nucleotide sequence ID" value="NZ_JAUSUG010000002.1"/>
</dbReference>
<evidence type="ECO:0000313" key="2">
    <source>
        <dbReference type="Proteomes" id="UP001230005"/>
    </source>
</evidence>
<proteinExistence type="predicted"/>
<organism evidence="1 2">
    <name type="scientific">Evansella vedderi</name>
    <dbReference type="NCBI Taxonomy" id="38282"/>
    <lineage>
        <taxon>Bacteria</taxon>
        <taxon>Bacillati</taxon>
        <taxon>Bacillota</taxon>
        <taxon>Bacilli</taxon>
        <taxon>Bacillales</taxon>
        <taxon>Bacillaceae</taxon>
        <taxon>Evansella</taxon>
    </lineage>
</organism>
<name>A0ABT9ZQ09_9BACI</name>
<dbReference type="Pfam" id="PF06935">
    <property type="entry name" value="DUF1284"/>
    <property type="match status" value="1"/>
</dbReference>
<sequence length="145" mass="16387">MERILRGHHLLCVHGFQGMGYSPEFVKEMDAIVKDIRNKEKEFQIKVVKDLDDTCQACPHNGGSICIANEGSDDHVKSMDGRVIEHLGLIENKSYSKSILVEWTARLVQPDDLDHLCKGCSWLQYGVCKEGIARLKDSIPFQSKD</sequence>